<feature type="transmembrane region" description="Helical" evidence="7">
    <location>
        <begin position="6"/>
        <end position="26"/>
    </location>
</feature>
<dbReference type="GO" id="GO:0005886">
    <property type="term" value="C:plasma membrane"/>
    <property type="evidence" value="ECO:0007669"/>
    <property type="project" value="UniProtKB-SubCell"/>
</dbReference>
<evidence type="ECO:0000259" key="9">
    <source>
        <dbReference type="Pfam" id="PF20730"/>
    </source>
</evidence>
<dbReference type="Gene3D" id="3.30.240.20">
    <property type="entry name" value="bsu07140 like domains"/>
    <property type="match status" value="1"/>
</dbReference>
<evidence type="ECO:0000256" key="5">
    <source>
        <dbReference type="ARBA" id="ARBA00022989"/>
    </source>
</evidence>
<evidence type="ECO:0000256" key="3">
    <source>
        <dbReference type="ARBA" id="ARBA00022475"/>
    </source>
</evidence>
<name>A0A4R5U1S0_9GAMM</name>
<dbReference type="InterPro" id="IPR023090">
    <property type="entry name" value="UPF0702_alpha/beta_dom_sf"/>
</dbReference>
<evidence type="ECO:0000256" key="4">
    <source>
        <dbReference type="ARBA" id="ARBA00022692"/>
    </source>
</evidence>
<evidence type="ECO:0000256" key="6">
    <source>
        <dbReference type="ARBA" id="ARBA00023136"/>
    </source>
</evidence>
<feature type="domain" description="YetF C-terminal" evidence="8">
    <location>
        <begin position="88"/>
        <end position="154"/>
    </location>
</feature>
<comment type="subcellular location">
    <subcellularLocation>
        <location evidence="1">Cell membrane</location>
        <topology evidence="1">Multi-pass membrane protein</topology>
    </subcellularLocation>
</comment>
<protein>
    <submittedName>
        <fullName evidence="10">DUF421 domain-containing protein</fullName>
    </submittedName>
</protein>
<evidence type="ECO:0000256" key="1">
    <source>
        <dbReference type="ARBA" id="ARBA00004651"/>
    </source>
</evidence>
<keyword evidence="6 7" id="KW-0472">Membrane</keyword>
<feature type="domain" description="YetF-like N-terminal transmembrane" evidence="9">
    <location>
        <begin position="16"/>
        <end position="75"/>
    </location>
</feature>
<gene>
    <name evidence="10" type="ORF">E2F46_02710</name>
</gene>
<dbReference type="PANTHER" id="PTHR34582:SF6">
    <property type="entry name" value="UPF0702 TRANSMEMBRANE PROTEIN YCAP"/>
    <property type="match status" value="1"/>
</dbReference>
<dbReference type="Pfam" id="PF20730">
    <property type="entry name" value="YetF_N"/>
    <property type="match status" value="1"/>
</dbReference>
<dbReference type="Proteomes" id="UP000294796">
    <property type="component" value="Unassembled WGS sequence"/>
</dbReference>
<dbReference type="OrthoDB" id="9793799at2"/>
<dbReference type="RefSeq" id="WP_133320946.1">
    <property type="nucleotide sequence ID" value="NZ_SMTF01000002.1"/>
</dbReference>
<dbReference type="EMBL" id="SMTF01000002">
    <property type="protein sequence ID" value="TDK27531.1"/>
    <property type="molecule type" value="Genomic_DNA"/>
</dbReference>
<dbReference type="Pfam" id="PF04239">
    <property type="entry name" value="DUF421"/>
    <property type="match status" value="1"/>
</dbReference>
<keyword evidence="5 7" id="KW-1133">Transmembrane helix</keyword>
<keyword evidence="4 7" id="KW-0812">Transmembrane</keyword>
<accession>A0A4R5U1S0</accession>
<sequence length="155" mass="17245">MFELAMPWWVFVLRACVVYFVLLGMIRLSGKRSMGQFTPFDILLVVLLGNAVQNALLGEDTSVGGGMLLAATLIALNWTVGLTTARLPRMERLIEGAPVLLARDGAVYREVLRRELISKEDFEKAMRQEGCLEIEDIRLAVLENNGHITVVKRSG</sequence>
<dbReference type="InterPro" id="IPR007353">
    <property type="entry name" value="DUF421"/>
</dbReference>
<evidence type="ECO:0000256" key="7">
    <source>
        <dbReference type="SAM" id="Phobius"/>
    </source>
</evidence>
<feature type="transmembrane region" description="Helical" evidence="7">
    <location>
        <begin position="63"/>
        <end position="85"/>
    </location>
</feature>
<reference evidence="10 11" key="1">
    <citation type="submission" date="2019-03" db="EMBL/GenBank/DDBJ databases">
        <title>Luteimonas zhaokaii sp.nov., isolated from the rectal contents of Plateau pika in Yushu, Qinghai Province, China.</title>
        <authorList>
            <person name="Zhang G."/>
        </authorList>
    </citation>
    <scope>NUCLEOTIDE SEQUENCE [LARGE SCALE GENOMIC DNA]</scope>
    <source>
        <strain evidence="10 11">B9</strain>
    </source>
</reference>
<dbReference type="AlphaFoldDB" id="A0A4R5U1S0"/>
<organism evidence="10 11">
    <name type="scientific">Luteimonas aestuarii</name>
    <dbReference type="NCBI Taxonomy" id="453837"/>
    <lineage>
        <taxon>Bacteria</taxon>
        <taxon>Pseudomonadati</taxon>
        <taxon>Pseudomonadota</taxon>
        <taxon>Gammaproteobacteria</taxon>
        <taxon>Lysobacterales</taxon>
        <taxon>Lysobacteraceae</taxon>
        <taxon>Luteimonas</taxon>
    </lineage>
</organism>
<dbReference type="InterPro" id="IPR048454">
    <property type="entry name" value="YetF_N"/>
</dbReference>
<keyword evidence="3" id="KW-1003">Cell membrane</keyword>
<evidence type="ECO:0000313" key="11">
    <source>
        <dbReference type="Proteomes" id="UP000294796"/>
    </source>
</evidence>
<evidence type="ECO:0000256" key="2">
    <source>
        <dbReference type="ARBA" id="ARBA00006448"/>
    </source>
</evidence>
<evidence type="ECO:0000259" key="8">
    <source>
        <dbReference type="Pfam" id="PF04239"/>
    </source>
</evidence>
<dbReference type="PANTHER" id="PTHR34582">
    <property type="entry name" value="UPF0702 TRANSMEMBRANE PROTEIN YCAP"/>
    <property type="match status" value="1"/>
</dbReference>
<evidence type="ECO:0000313" key="10">
    <source>
        <dbReference type="EMBL" id="TDK27531.1"/>
    </source>
</evidence>
<comment type="caution">
    <text evidence="10">The sequence shown here is derived from an EMBL/GenBank/DDBJ whole genome shotgun (WGS) entry which is preliminary data.</text>
</comment>
<comment type="similarity">
    <text evidence="2">Belongs to the UPF0702 family.</text>
</comment>
<feature type="transmembrane region" description="Helical" evidence="7">
    <location>
        <begin position="38"/>
        <end position="57"/>
    </location>
</feature>
<proteinExistence type="inferred from homology"/>
<keyword evidence="11" id="KW-1185">Reference proteome</keyword>